<accession>F9RQ60</accession>
<gene>
    <name evidence="1" type="ORF">VIS19158_06270</name>
</gene>
<dbReference type="RefSeq" id="WP_005596384.1">
    <property type="nucleotide sequence ID" value="NZ_AFWE01000158.1"/>
</dbReference>
<proteinExistence type="predicted"/>
<dbReference type="Proteomes" id="UP000004349">
    <property type="component" value="Unassembled WGS sequence"/>
</dbReference>
<reference evidence="1 2" key="1">
    <citation type="journal article" date="2012" name="Int. J. Syst. Evol. Microbiol.">
        <title>Vibrio caribbeanicus sp. nov., isolated from the marine sponge Scleritoderma cyanea.</title>
        <authorList>
            <person name="Hoffmann M."/>
            <person name="Monday S.R."/>
            <person name="Allard M.W."/>
            <person name="Strain E.A."/>
            <person name="Whittaker P."/>
            <person name="Naum M."/>
            <person name="McCarthy P.J."/>
            <person name="Lopez J.V."/>
            <person name="Fischer M."/>
            <person name="Brown E.W."/>
        </authorList>
    </citation>
    <scope>NUCLEOTIDE SEQUENCE [LARGE SCALE GENOMIC DNA]</scope>
    <source>
        <strain evidence="1 2">LMG 19158</strain>
    </source>
</reference>
<evidence type="ECO:0000313" key="1">
    <source>
        <dbReference type="EMBL" id="EGU34595.1"/>
    </source>
</evidence>
<dbReference type="AlphaFoldDB" id="F9RQ60"/>
<protein>
    <submittedName>
        <fullName evidence="1">Uncharacterized protein</fullName>
    </submittedName>
</protein>
<name>F9RQ60_9VIBR</name>
<sequence length="153" mass="16961">MIGFVSALSASVAVVILVMSILAANTMMMAMQGYESGLDEEIKAKEGQGSSNMKNEEVLKVDMVKNGDSTSLYLPLSPSVITDNVIDIIRSSDELSKISVSCSYGNNFSRVISERYISYNTILLTSEFREIDVKVNELDFEPERLNRCAVHYE</sequence>
<evidence type="ECO:0000313" key="2">
    <source>
        <dbReference type="Proteomes" id="UP000004349"/>
    </source>
</evidence>
<dbReference type="EMBL" id="AFWE01000158">
    <property type="protein sequence ID" value="EGU34595.1"/>
    <property type="molecule type" value="Genomic_DNA"/>
</dbReference>
<organism evidence="1 2">
    <name type="scientific">Vibrio scophthalmi LMG 19158</name>
    <dbReference type="NCBI Taxonomy" id="870967"/>
    <lineage>
        <taxon>Bacteria</taxon>
        <taxon>Pseudomonadati</taxon>
        <taxon>Pseudomonadota</taxon>
        <taxon>Gammaproteobacteria</taxon>
        <taxon>Vibrionales</taxon>
        <taxon>Vibrionaceae</taxon>
        <taxon>Vibrio</taxon>
    </lineage>
</organism>
<comment type="caution">
    <text evidence="1">The sequence shown here is derived from an EMBL/GenBank/DDBJ whole genome shotgun (WGS) entry which is preliminary data.</text>
</comment>